<feature type="region of interest" description="Disordered" evidence="1">
    <location>
        <begin position="219"/>
        <end position="297"/>
    </location>
</feature>
<dbReference type="Pfam" id="PF14383">
    <property type="entry name" value="VARLMGL"/>
    <property type="match status" value="1"/>
</dbReference>
<feature type="compositionally biased region" description="Basic and acidic residues" evidence="1">
    <location>
        <begin position="243"/>
        <end position="252"/>
    </location>
</feature>
<comment type="caution">
    <text evidence="3">The sequence shown here is derived from an EMBL/GenBank/DDBJ whole genome shotgun (WGS) entry which is preliminary data.</text>
</comment>
<feature type="domain" description="DUF3741" evidence="2">
    <location>
        <begin position="83"/>
        <end position="111"/>
    </location>
</feature>
<feature type="compositionally biased region" description="Polar residues" evidence="1">
    <location>
        <begin position="326"/>
        <end position="340"/>
    </location>
</feature>
<dbReference type="InterPro" id="IPR032795">
    <property type="entry name" value="DUF3741-assoc"/>
</dbReference>
<dbReference type="Proteomes" id="UP001153555">
    <property type="component" value="Unassembled WGS sequence"/>
</dbReference>
<keyword evidence="4" id="KW-1185">Reference proteome</keyword>
<organism evidence="3 4">
    <name type="scientific">Striga hermonthica</name>
    <name type="common">Purple witchweed</name>
    <name type="synonym">Buchnera hermonthica</name>
    <dbReference type="NCBI Taxonomy" id="68872"/>
    <lineage>
        <taxon>Eukaryota</taxon>
        <taxon>Viridiplantae</taxon>
        <taxon>Streptophyta</taxon>
        <taxon>Embryophyta</taxon>
        <taxon>Tracheophyta</taxon>
        <taxon>Spermatophyta</taxon>
        <taxon>Magnoliopsida</taxon>
        <taxon>eudicotyledons</taxon>
        <taxon>Gunneridae</taxon>
        <taxon>Pentapetalae</taxon>
        <taxon>asterids</taxon>
        <taxon>lamiids</taxon>
        <taxon>Lamiales</taxon>
        <taxon>Orobanchaceae</taxon>
        <taxon>Buchnereae</taxon>
        <taxon>Striga</taxon>
    </lineage>
</organism>
<protein>
    <recommendedName>
        <fullName evidence="2">DUF3741 domain-containing protein</fullName>
    </recommendedName>
</protein>
<gene>
    <name evidence="3" type="ORF">SHERM_02650</name>
</gene>
<proteinExistence type="predicted"/>
<dbReference type="PANTHER" id="PTHR21726:SF29">
    <property type="entry name" value="EXPRESSED PROTEIN"/>
    <property type="match status" value="1"/>
</dbReference>
<feature type="compositionally biased region" description="Polar residues" evidence="1">
    <location>
        <begin position="270"/>
        <end position="289"/>
    </location>
</feature>
<evidence type="ECO:0000256" key="1">
    <source>
        <dbReference type="SAM" id="MobiDB-lite"/>
    </source>
</evidence>
<evidence type="ECO:0000313" key="3">
    <source>
        <dbReference type="EMBL" id="CAA0834843.1"/>
    </source>
</evidence>
<name>A0A9N7RNU8_STRHE</name>
<feature type="compositionally biased region" description="Basic and acidic residues" evidence="1">
    <location>
        <begin position="311"/>
        <end position="325"/>
    </location>
</feature>
<dbReference type="PANTHER" id="PTHR21726">
    <property type="entry name" value="PHOSPHATIDYLINOSITOL N-ACETYLGLUCOSAMINYLTRANSFERASE SUBUNIT P DOWN SYNDROME CRITICAL REGION PROTEIN 5 -RELATED"/>
    <property type="match status" value="1"/>
</dbReference>
<evidence type="ECO:0000259" key="2">
    <source>
        <dbReference type="Pfam" id="PF14383"/>
    </source>
</evidence>
<reference evidence="3" key="1">
    <citation type="submission" date="2019-12" db="EMBL/GenBank/DDBJ databases">
        <authorList>
            <person name="Scholes J."/>
        </authorList>
    </citation>
    <scope>NUCLEOTIDE SEQUENCE</scope>
</reference>
<feature type="compositionally biased region" description="Polar residues" evidence="1">
    <location>
        <begin position="371"/>
        <end position="389"/>
    </location>
</feature>
<feature type="region of interest" description="Disordered" evidence="1">
    <location>
        <begin position="309"/>
        <end position="342"/>
    </location>
</feature>
<evidence type="ECO:0000313" key="4">
    <source>
        <dbReference type="Proteomes" id="UP001153555"/>
    </source>
</evidence>
<feature type="region of interest" description="Disordered" evidence="1">
    <location>
        <begin position="371"/>
        <end position="459"/>
    </location>
</feature>
<dbReference type="OrthoDB" id="765769at2759"/>
<sequence length="679" mass="73420">MGIEKQGSRGGNYVGGFLQMFDWHAKSRKKLFSGKSDSAGRSKQKKRCDGNLPRTRLQMLEVDEITAGSSSSIKEGSDYSCSSSVMDEDFYETKAPGVVAKLMGLDSLPKSTPLTDFQSLHTPNHYHQQTQKTEAFHDCNTKSGRLHDLPVHNAVKMINHHHKVINRPIEKFQTEILPPKTAKSIPVTHHKLLSPIKSPHFAPSKDAARIMEAAARIIEPRAGPSERTKLPPFGSSSSAPLRVAEDLKEKARPARKPLSKAFEGSHKNSEASSTVKNLKGQSMNKSWNGSLGPENKGKSISLALQAKANVQKREGMHAANKKETSEVSPSNNNSTTNLYRNQPVVAQKNIAKKPSGGPNVMNVLRQNNQKQNCMTDRGQSPVKSKTNVAKSKLGEMSRVSTSSKKSGSEVKDDKNKALCSSASSSGIVARKKRCMDGNHNSEKREAGKNSNAVGLDKDRGKGGTDVISFTFNAPMARSGFSHTGPAEGNKIFSAGSQSKRLYVGGNMNSGDALSSLLEEKIKELAQKVEFSKHKSGSGLHDTMVSDGNAVFGSTETEDNKAVDEMDIDNQELQEEFSMTDSYISQADKSLDCRLPSPVSVLDLSPHAESCNSSDTAESNIVGGNKQCSSSIQAQELLDMYSSKMFLTGEGDAELSDSASSNSTGTVVKLQVKKNTLGLD</sequence>
<feature type="compositionally biased region" description="Basic and acidic residues" evidence="1">
    <location>
        <begin position="434"/>
        <end position="447"/>
    </location>
</feature>
<dbReference type="EMBL" id="CACSLK010028053">
    <property type="protein sequence ID" value="CAA0834843.1"/>
    <property type="molecule type" value="Genomic_DNA"/>
</dbReference>
<accession>A0A9N7RNU8</accession>
<dbReference type="AlphaFoldDB" id="A0A9N7RNU8"/>
<feature type="compositionally biased region" description="Basic and acidic residues" evidence="1">
    <location>
        <begin position="406"/>
        <end position="416"/>
    </location>
</feature>